<name>A0A1L9MZ54_ASPTC</name>
<gene>
    <name evidence="1" type="ORF">ASPTUDRAFT_45719</name>
</gene>
<keyword evidence="2" id="KW-1185">Reference proteome</keyword>
<dbReference type="AlphaFoldDB" id="A0A1L9MZ54"/>
<proteinExistence type="predicted"/>
<evidence type="ECO:0000313" key="1">
    <source>
        <dbReference type="EMBL" id="OJI82290.1"/>
    </source>
</evidence>
<sequence>MCVWPDNCMRVGLVGSGSVGEDGWGRQAWRVRSTSGKSGRGAKKVLMVSPYGAFS</sequence>
<evidence type="ECO:0000313" key="2">
    <source>
        <dbReference type="Proteomes" id="UP000184304"/>
    </source>
</evidence>
<dbReference type="VEuPathDB" id="FungiDB:ASPTUDRAFT_45719"/>
<accession>A0A1L9MZ54</accession>
<dbReference type="Proteomes" id="UP000184304">
    <property type="component" value="Unassembled WGS sequence"/>
</dbReference>
<dbReference type="EMBL" id="KV878205">
    <property type="protein sequence ID" value="OJI82290.1"/>
    <property type="molecule type" value="Genomic_DNA"/>
</dbReference>
<organism evidence="1 2">
    <name type="scientific">Aspergillus tubingensis (strain CBS 134.48)</name>
    <dbReference type="NCBI Taxonomy" id="767770"/>
    <lineage>
        <taxon>Eukaryota</taxon>
        <taxon>Fungi</taxon>
        <taxon>Dikarya</taxon>
        <taxon>Ascomycota</taxon>
        <taxon>Pezizomycotina</taxon>
        <taxon>Eurotiomycetes</taxon>
        <taxon>Eurotiomycetidae</taxon>
        <taxon>Eurotiales</taxon>
        <taxon>Aspergillaceae</taxon>
        <taxon>Aspergillus</taxon>
        <taxon>Aspergillus subgen. Circumdati</taxon>
    </lineage>
</organism>
<reference evidence="2" key="1">
    <citation type="journal article" date="2017" name="Genome Biol.">
        <title>Comparative genomics reveals high biological diversity and specific adaptations in the industrially and medically important fungal genus Aspergillus.</title>
        <authorList>
            <person name="de Vries R.P."/>
            <person name="Riley R."/>
            <person name="Wiebenga A."/>
            <person name="Aguilar-Osorio G."/>
            <person name="Amillis S."/>
            <person name="Uchima C.A."/>
            <person name="Anderluh G."/>
            <person name="Asadollahi M."/>
            <person name="Askin M."/>
            <person name="Barry K."/>
            <person name="Battaglia E."/>
            <person name="Bayram O."/>
            <person name="Benocci T."/>
            <person name="Braus-Stromeyer S.A."/>
            <person name="Caldana C."/>
            <person name="Canovas D."/>
            <person name="Cerqueira G.C."/>
            <person name="Chen F."/>
            <person name="Chen W."/>
            <person name="Choi C."/>
            <person name="Clum A."/>
            <person name="Dos Santos R.A."/>
            <person name="Damasio A.R."/>
            <person name="Diallinas G."/>
            <person name="Emri T."/>
            <person name="Fekete E."/>
            <person name="Flipphi M."/>
            <person name="Freyberg S."/>
            <person name="Gallo A."/>
            <person name="Gournas C."/>
            <person name="Habgood R."/>
            <person name="Hainaut M."/>
            <person name="Harispe M.L."/>
            <person name="Henrissat B."/>
            <person name="Hilden K.S."/>
            <person name="Hope R."/>
            <person name="Hossain A."/>
            <person name="Karabika E."/>
            <person name="Karaffa L."/>
            <person name="Karanyi Z."/>
            <person name="Krasevec N."/>
            <person name="Kuo A."/>
            <person name="Kusch H."/>
            <person name="LaButti K."/>
            <person name="Lagendijk E.L."/>
            <person name="Lapidus A."/>
            <person name="Levasseur A."/>
            <person name="Lindquist E."/>
            <person name="Lipzen A."/>
            <person name="Logrieco A.F."/>
            <person name="MacCabe A."/>
            <person name="Maekelae M.R."/>
            <person name="Malavazi I."/>
            <person name="Melin P."/>
            <person name="Meyer V."/>
            <person name="Mielnichuk N."/>
            <person name="Miskei M."/>
            <person name="Molnar A.P."/>
            <person name="Mule G."/>
            <person name="Ngan C.Y."/>
            <person name="Orejas M."/>
            <person name="Orosz E."/>
            <person name="Ouedraogo J.P."/>
            <person name="Overkamp K.M."/>
            <person name="Park H.-S."/>
            <person name="Perrone G."/>
            <person name="Piumi F."/>
            <person name="Punt P.J."/>
            <person name="Ram A.F."/>
            <person name="Ramon A."/>
            <person name="Rauscher S."/>
            <person name="Record E."/>
            <person name="Riano-Pachon D.M."/>
            <person name="Robert V."/>
            <person name="Roehrig J."/>
            <person name="Ruller R."/>
            <person name="Salamov A."/>
            <person name="Salih N.S."/>
            <person name="Samson R.A."/>
            <person name="Sandor E."/>
            <person name="Sanguinetti M."/>
            <person name="Schuetze T."/>
            <person name="Sepcic K."/>
            <person name="Shelest E."/>
            <person name="Sherlock G."/>
            <person name="Sophianopoulou V."/>
            <person name="Squina F.M."/>
            <person name="Sun H."/>
            <person name="Susca A."/>
            <person name="Todd R.B."/>
            <person name="Tsang A."/>
            <person name="Unkles S.E."/>
            <person name="van de Wiele N."/>
            <person name="van Rossen-Uffink D."/>
            <person name="Oliveira J.V."/>
            <person name="Vesth T.C."/>
            <person name="Visser J."/>
            <person name="Yu J.-H."/>
            <person name="Zhou M."/>
            <person name="Andersen M.R."/>
            <person name="Archer D.B."/>
            <person name="Baker S.E."/>
            <person name="Benoit I."/>
            <person name="Brakhage A.A."/>
            <person name="Braus G.H."/>
            <person name="Fischer R."/>
            <person name="Frisvad J.C."/>
            <person name="Goldman G.H."/>
            <person name="Houbraken J."/>
            <person name="Oakley B."/>
            <person name="Pocsi I."/>
            <person name="Scazzocchio C."/>
            <person name="Seiboth B."/>
            <person name="vanKuyk P.A."/>
            <person name="Wortman J."/>
            <person name="Dyer P.S."/>
            <person name="Grigoriev I.V."/>
        </authorList>
    </citation>
    <scope>NUCLEOTIDE SEQUENCE [LARGE SCALE GENOMIC DNA]</scope>
    <source>
        <strain evidence="2">CBS 134.48</strain>
    </source>
</reference>
<protein>
    <submittedName>
        <fullName evidence="1">Uncharacterized protein</fullName>
    </submittedName>
</protein>